<protein>
    <submittedName>
        <fullName evidence="1">14966_t:CDS:1</fullName>
    </submittedName>
</protein>
<keyword evidence="2" id="KW-1185">Reference proteome</keyword>
<reference evidence="1" key="1">
    <citation type="submission" date="2022-08" db="EMBL/GenBank/DDBJ databases">
        <authorList>
            <person name="Kallberg Y."/>
            <person name="Tangrot J."/>
            <person name="Rosling A."/>
        </authorList>
    </citation>
    <scope>NUCLEOTIDE SEQUENCE</scope>
    <source>
        <strain evidence="1">Wild A</strain>
    </source>
</reference>
<name>A0A9W4SHN3_9GLOM</name>
<organism evidence="1 2">
    <name type="scientific">Funneliformis geosporum</name>
    <dbReference type="NCBI Taxonomy" id="1117311"/>
    <lineage>
        <taxon>Eukaryota</taxon>
        <taxon>Fungi</taxon>
        <taxon>Fungi incertae sedis</taxon>
        <taxon>Mucoromycota</taxon>
        <taxon>Glomeromycotina</taxon>
        <taxon>Glomeromycetes</taxon>
        <taxon>Glomerales</taxon>
        <taxon>Glomeraceae</taxon>
        <taxon>Funneliformis</taxon>
    </lineage>
</organism>
<evidence type="ECO:0000313" key="2">
    <source>
        <dbReference type="Proteomes" id="UP001153678"/>
    </source>
</evidence>
<dbReference type="Proteomes" id="UP001153678">
    <property type="component" value="Unassembled WGS sequence"/>
</dbReference>
<dbReference type="EMBL" id="CAMKVN010000655">
    <property type="protein sequence ID" value="CAI2170086.1"/>
    <property type="molecule type" value="Genomic_DNA"/>
</dbReference>
<dbReference type="AlphaFoldDB" id="A0A9W4SHN3"/>
<comment type="caution">
    <text evidence="1">The sequence shown here is derived from an EMBL/GenBank/DDBJ whole genome shotgun (WGS) entry which is preliminary data.</text>
</comment>
<evidence type="ECO:0000313" key="1">
    <source>
        <dbReference type="EMBL" id="CAI2170086.1"/>
    </source>
</evidence>
<sequence>MKGVQYDKYYKPQEQQWNRMVIDTLKTTQARYMLQPAKNCEND</sequence>
<accession>A0A9W4SHN3</accession>
<gene>
    <name evidence="1" type="ORF">FWILDA_LOCUS4405</name>
</gene>
<proteinExistence type="predicted"/>